<gene>
    <name evidence="2" type="ordered locus">Hhal_0526</name>
</gene>
<feature type="region of interest" description="Disordered" evidence="1">
    <location>
        <begin position="1"/>
        <end position="132"/>
    </location>
</feature>
<evidence type="ECO:0000313" key="2">
    <source>
        <dbReference type="EMBL" id="ABM61313.1"/>
    </source>
</evidence>
<proteinExistence type="predicted"/>
<dbReference type="KEGG" id="hha:Hhal_0526"/>
<dbReference type="STRING" id="349124.Hhal_0526"/>
<organism evidence="2 3">
    <name type="scientific">Halorhodospira halophila (strain DSM 244 / SL1)</name>
    <name type="common">Ectothiorhodospira halophila (strain DSM 244 / SL1)</name>
    <dbReference type="NCBI Taxonomy" id="349124"/>
    <lineage>
        <taxon>Bacteria</taxon>
        <taxon>Pseudomonadati</taxon>
        <taxon>Pseudomonadota</taxon>
        <taxon>Gammaproteobacteria</taxon>
        <taxon>Chromatiales</taxon>
        <taxon>Ectothiorhodospiraceae</taxon>
        <taxon>Halorhodospira</taxon>
    </lineage>
</organism>
<protein>
    <submittedName>
        <fullName evidence="2">Uncharacterized protein</fullName>
    </submittedName>
</protein>
<keyword evidence="3" id="KW-1185">Reference proteome</keyword>
<feature type="compositionally biased region" description="Basic and acidic residues" evidence="1">
    <location>
        <begin position="45"/>
        <end position="69"/>
    </location>
</feature>
<evidence type="ECO:0000256" key="1">
    <source>
        <dbReference type="SAM" id="MobiDB-lite"/>
    </source>
</evidence>
<evidence type="ECO:0000313" key="3">
    <source>
        <dbReference type="Proteomes" id="UP000000647"/>
    </source>
</evidence>
<dbReference type="HOGENOM" id="CLU_1914131_0_0_6"/>
<reference evidence="2 3" key="2">
    <citation type="journal article" date="2013" name="Stand. Genomic Sci.">
        <title>Complete genome sequence of Halorhodospira halophila SL1.</title>
        <authorList>
            <person name="Challacombe J.F."/>
            <person name="Majid S."/>
            <person name="Deole R."/>
            <person name="Brettin T.S."/>
            <person name="Bruce D."/>
            <person name="Delano S.F."/>
            <person name="Detter J.C."/>
            <person name="Gleasner C.D."/>
            <person name="Han C.S."/>
            <person name="Misra M."/>
            <person name="Reitenga K.G."/>
            <person name="Mikhailova N."/>
            <person name="Woyke T."/>
            <person name="Pitluck S."/>
            <person name="Nolan M."/>
            <person name="Land M.L."/>
            <person name="Saunders E."/>
            <person name="Tapia R."/>
            <person name="Lapidus A."/>
            <person name="Ivanova N."/>
            <person name="Hoff W.D."/>
        </authorList>
    </citation>
    <scope>NUCLEOTIDE SEQUENCE [LARGE SCALE GENOMIC DNA]</scope>
    <source>
        <strain evidence="3">DSM 244 / SL1</strain>
    </source>
</reference>
<feature type="compositionally biased region" description="Basic and acidic residues" evidence="1">
    <location>
        <begin position="83"/>
        <end position="117"/>
    </location>
</feature>
<name>A1WUF1_HALHL</name>
<dbReference type="Proteomes" id="UP000000647">
    <property type="component" value="Chromosome"/>
</dbReference>
<feature type="compositionally biased region" description="Basic and acidic residues" evidence="1">
    <location>
        <begin position="12"/>
        <end position="37"/>
    </location>
</feature>
<dbReference type="RefSeq" id="WP_011813336.1">
    <property type="nucleotide sequence ID" value="NC_008789.1"/>
</dbReference>
<dbReference type="EMBL" id="CP000544">
    <property type="protein sequence ID" value="ABM61313.1"/>
    <property type="molecule type" value="Genomic_DNA"/>
</dbReference>
<dbReference type="AlphaFoldDB" id="A1WUF1"/>
<accession>A1WUF1</accession>
<reference evidence="3" key="1">
    <citation type="submission" date="2006-12" db="EMBL/GenBank/DDBJ databases">
        <title>Complete sequence of Halorhodospira halophila SL1.</title>
        <authorList>
            <consortium name="US DOE Joint Genome Institute"/>
            <person name="Copeland A."/>
            <person name="Lucas S."/>
            <person name="Lapidus A."/>
            <person name="Barry K."/>
            <person name="Detter J.C."/>
            <person name="Glavina del Rio T."/>
            <person name="Hammon N."/>
            <person name="Israni S."/>
            <person name="Dalin E."/>
            <person name="Tice H."/>
            <person name="Pitluck S."/>
            <person name="Saunders E."/>
            <person name="Brettin T."/>
            <person name="Bruce D."/>
            <person name="Han C."/>
            <person name="Tapia R."/>
            <person name="Schmutz J."/>
            <person name="Larimer F."/>
            <person name="Land M."/>
            <person name="Hauser L."/>
            <person name="Kyrpides N."/>
            <person name="Mikhailova N."/>
            <person name="Hoff W."/>
            <person name="Richardson P."/>
        </authorList>
    </citation>
    <scope>NUCLEOTIDE SEQUENCE [LARGE SCALE GENOMIC DNA]</scope>
    <source>
        <strain evidence="3">DSM 244 / SL1</strain>
    </source>
</reference>
<sequence length="132" mass="14538">MTEIDPATASHEASRPHHAERGAEQRREEALRAERDGTVGGTAERIQDEQRVGGSRDRDPTSMRVDDRVAVTASQPESATGEVPRDREEARALAEETRERILDNPERAAESVRDTAHEPAASRMSRAIDALS</sequence>